<dbReference type="InterPro" id="IPR001242">
    <property type="entry name" value="Condensation_dom"/>
</dbReference>
<feature type="domain" description="Condensation" evidence="1">
    <location>
        <begin position="118"/>
        <end position="519"/>
    </location>
</feature>
<evidence type="ECO:0000313" key="2">
    <source>
        <dbReference type="EMBL" id="MEV5246575.1"/>
    </source>
</evidence>
<dbReference type="Proteomes" id="UP001552527">
    <property type="component" value="Unassembled WGS sequence"/>
</dbReference>
<keyword evidence="3" id="KW-1185">Reference proteome</keyword>
<dbReference type="InterPro" id="IPR023213">
    <property type="entry name" value="CAT-like_dom_sf"/>
</dbReference>
<dbReference type="Gene3D" id="3.30.559.10">
    <property type="entry name" value="Chloramphenicol acetyltransferase-like domain"/>
    <property type="match status" value="1"/>
</dbReference>
<sequence length="680" mass="72530">MTAHHVPPPPPGHDTTVVLDLGPVPHHEGVLEVHGPLDRGRLKAALDQIAVHHPDTSARPHRIDRHSPLRHTLRLTAGDTGTPFPWGLLADLLTRPVPATRTTRALPPTALQRELLADADTHPGRHVERLTWTWHGPLDIDRFRDAWQSVVDRESVLRAAFDDGPEPLLLVHDDVAADILWLPAGSTGWSDVVAHDVRRGLDARVPPALRVTVLGGDSPARGGDTPSRILVTYHHALLDDRSAHLLVREFHRAYLAGGRLPGGERRPDLRDYIRWLHRQDTAPARDFWTRAAPAADAVSPVPLTPPPGPAARRTQVRLDAARTERLTAWAARWGSTESVVLQALWAVLLYRASGAEGPARVRFAVTVSGRGILFEGAERLPAALRAPLPLGVEIDPRATVATLLTEVRDRVLDMASYEWVSPGQIRDWTAPPASTPPDGSLVVFEGRPPPFAALPAELAAQGVRVERPEPLGARTAFPLTLVVRGDHDGGLLLTASHDLYEHADATAVLDHSALLLSEVPYLAADSTTVADLLDLLAHTPAAAPAGPGSTPDATTPAEPPLLTLRPAAGPEAGVVCLVQTHGAPRSRYDRLAETYRGPETLVLLPAAADGAHSALHRLRGTGPPLLLAAFSGGGTTACEIARLLAADGGRPPLVALTGATTADAFARTLESVAARAARPG</sequence>
<dbReference type="PANTHER" id="PTHR45527">
    <property type="entry name" value="NONRIBOSOMAL PEPTIDE SYNTHETASE"/>
    <property type="match status" value="1"/>
</dbReference>
<accession>A0ABV3JEK6</accession>
<organism evidence="2 3">
    <name type="scientific">Streptomyces werraensis</name>
    <dbReference type="NCBI Taxonomy" id="68284"/>
    <lineage>
        <taxon>Bacteria</taxon>
        <taxon>Bacillati</taxon>
        <taxon>Actinomycetota</taxon>
        <taxon>Actinomycetes</taxon>
        <taxon>Kitasatosporales</taxon>
        <taxon>Streptomycetaceae</taxon>
        <taxon>Streptomyces</taxon>
    </lineage>
</organism>
<dbReference type="RefSeq" id="WP_364022052.1">
    <property type="nucleotide sequence ID" value="NZ_JBFATD010000023.1"/>
</dbReference>
<protein>
    <submittedName>
        <fullName evidence="2">Condensation domain-containing protein</fullName>
    </submittedName>
</protein>
<evidence type="ECO:0000313" key="3">
    <source>
        <dbReference type="Proteomes" id="UP001552527"/>
    </source>
</evidence>
<dbReference type="Pfam" id="PF00668">
    <property type="entry name" value="Condensation"/>
    <property type="match status" value="1"/>
</dbReference>
<dbReference type="SUPFAM" id="SSF53474">
    <property type="entry name" value="alpha/beta-Hydrolases"/>
    <property type="match status" value="1"/>
</dbReference>
<name>A0ABV3JEK6_9ACTN</name>
<dbReference type="EMBL" id="JBFATE010000005">
    <property type="protein sequence ID" value="MEV5246575.1"/>
    <property type="molecule type" value="Genomic_DNA"/>
</dbReference>
<proteinExistence type="predicted"/>
<dbReference type="InterPro" id="IPR029058">
    <property type="entry name" value="AB_hydrolase_fold"/>
</dbReference>
<reference evidence="2 3" key="1">
    <citation type="submission" date="2024-06" db="EMBL/GenBank/DDBJ databases">
        <title>The Natural Products Discovery Center: Release of the First 8490 Sequenced Strains for Exploring Actinobacteria Biosynthetic Diversity.</title>
        <authorList>
            <person name="Kalkreuter E."/>
            <person name="Kautsar S.A."/>
            <person name="Yang D."/>
            <person name="Bader C.D."/>
            <person name="Teijaro C.N."/>
            <person name="Fluegel L."/>
            <person name="Davis C.M."/>
            <person name="Simpson J.R."/>
            <person name="Lauterbach L."/>
            <person name="Steele A.D."/>
            <person name="Gui C."/>
            <person name="Meng S."/>
            <person name="Li G."/>
            <person name="Viehrig K."/>
            <person name="Ye F."/>
            <person name="Su P."/>
            <person name="Kiefer A.F."/>
            <person name="Nichols A."/>
            <person name="Cepeda A.J."/>
            <person name="Yan W."/>
            <person name="Fan B."/>
            <person name="Jiang Y."/>
            <person name="Adhikari A."/>
            <person name="Zheng C.-J."/>
            <person name="Schuster L."/>
            <person name="Cowan T.M."/>
            <person name="Smanski M.J."/>
            <person name="Chevrette M.G."/>
            <person name="De Carvalho L.P.S."/>
            <person name="Shen B."/>
        </authorList>
    </citation>
    <scope>NUCLEOTIDE SEQUENCE [LARGE SCALE GENOMIC DNA]</scope>
    <source>
        <strain evidence="2 3">NPDC052768</strain>
    </source>
</reference>
<evidence type="ECO:0000259" key="1">
    <source>
        <dbReference type="Pfam" id="PF00668"/>
    </source>
</evidence>
<dbReference type="SUPFAM" id="SSF52777">
    <property type="entry name" value="CoA-dependent acyltransferases"/>
    <property type="match status" value="2"/>
</dbReference>
<dbReference type="PANTHER" id="PTHR45527:SF1">
    <property type="entry name" value="FATTY ACID SYNTHASE"/>
    <property type="match status" value="1"/>
</dbReference>
<dbReference type="Gene3D" id="3.30.559.30">
    <property type="entry name" value="Nonribosomal peptide synthetase, condensation domain"/>
    <property type="match status" value="1"/>
</dbReference>
<gene>
    <name evidence="2" type="ORF">AB0K95_15075</name>
</gene>
<comment type="caution">
    <text evidence="2">The sequence shown here is derived from an EMBL/GenBank/DDBJ whole genome shotgun (WGS) entry which is preliminary data.</text>
</comment>